<name>A0AAE0IU63_9PEZI</name>
<reference evidence="2" key="2">
    <citation type="submission" date="2023-06" db="EMBL/GenBank/DDBJ databases">
        <authorList>
            <consortium name="Lawrence Berkeley National Laboratory"/>
            <person name="Haridas S."/>
            <person name="Hensen N."/>
            <person name="Bonometti L."/>
            <person name="Westerberg I."/>
            <person name="Brannstrom I.O."/>
            <person name="Guillou S."/>
            <person name="Cros-Aarteil S."/>
            <person name="Calhoun S."/>
            <person name="Kuo A."/>
            <person name="Mondo S."/>
            <person name="Pangilinan J."/>
            <person name="Riley R."/>
            <person name="Labutti K."/>
            <person name="Andreopoulos B."/>
            <person name="Lipzen A."/>
            <person name="Chen C."/>
            <person name="Yanf M."/>
            <person name="Daum C."/>
            <person name="Ng V."/>
            <person name="Clum A."/>
            <person name="Steindorff A."/>
            <person name="Ohm R."/>
            <person name="Martin F."/>
            <person name="Silar P."/>
            <person name="Natvig D."/>
            <person name="Lalanne C."/>
            <person name="Gautier V."/>
            <person name="Ament-Velasquez S.L."/>
            <person name="Kruys A."/>
            <person name="Hutchinson M.I."/>
            <person name="Powell A.J."/>
            <person name="Barry K."/>
            <person name="Miller A.N."/>
            <person name="Grigoriev I.V."/>
            <person name="Debuchy R."/>
            <person name="Gladieux P."/>
            <person name="Thoren M.H."/>
            <person name="Johannesson H."/>
        </authorList>
    </citation>
    <scope>NUCLEOTIDE SEQUENCE</scope>
    <source>
        <strain evidence="2">CBS 118394</strain>
    </source>
</reference>
<feature type="region of interest" description="Disordered" evidence="1">
    <location>
        <begin position="411"/>
        <end position="432"/>
    </location>
</feature>
<dbReference type="Proteomes" id="UP001283341">
    <property type="component" value="Unassembled WGS sequence"/>
</dbReference>
<evidence type="ECO:0008006" key="4">
    <source>
        <dbReference type="Google" id="ProtNLM"/>
    </source>
</evidence>
<keyword evidence="3" id="KW-1185">Reference proteome</keyword>
<dbReference type="AlphaFoldDB" id="A0AAE0IU63"/>
<feature type="compositionally biased region" description="Polar residues" evidence="1">
    <location>
        <begin position="289"/>
        <end position="301"/>
    </location>
</feature>
<feature type="region of interest" description="Disordered" evidence="1">
    <location>
        <begin position="278"/>
        <end position="385"/>
    </location>
</feature>
<comment type="caution">
    <text evidence="2">The sequence shown here is derived from an EMBL/GenBank/DDBJ whole genome shotgun (WGS) entry which is preliminary data.</text>
</comment>
<protein>
    <recommendedName>
        <fullName evidence="4">Fungal N-terminal domain-containing protein</fullName>
    </recommendedName>
</protein>
<evidence type="ECO:0000313" key="2">
    <source>
        <dbReference type="EMBL" id="KAK3331200.1"/>
    </source>
</evidence>
<organism evidence="2 3">
    <name type="scientific">Apodospora peruviana</name>
    <dbReference type="NCBI Taxonomy" id="516989"/>
    <lineage>
        <taxon>Eukaryota</taxon>
        <taxon>Fungi</taxon>
        <taxon>Dikarya</taxon>
        <taxon>Ascomycota</taxon>
        <taxon>Pezizomycotina</taxon>
        <taxon>Sordariomycetes</taxon>
        <taxon>Sordariomycetidae</taxon>
        <taxon>Sordariales</taxon>
        <taxon>Lasiosphaeriaceae</taxon>
        <taxon>Apodospora</taxon>
    </lineage>
</organism>
<evidence type="ECO:0000256" key="1">
    <source>
        <dbReference type="SAM" id="MobiDB-lite"/>
    </source>
</evidence>
<accession>A0AAE0IU63</accession>
<gene>
    <name evidence="2" type="ORF">B0H66DRAFT_546081</name>
</gene>
<dbReference type="EMBL" id="JAUEDM010000001">
    <property type="protein sequence ID" value="KAK3331200.1"/>
    <property type="molecule type" value="Genomic_DNA"/>
</dbReference>
<evidence type="ECO:0000313" key="3">
    <source>
        <dbReference type="Proteomes" id="UP001283341"/>
    </source>
</evidence>
<feature type="compositionally biased region" description="Basic and acidic residues" evidence="1">
    <location>
        <begin position="330"/>
        <end position="348"/>
    </location>
</feature>
<sequence>MDPLSIAASCAGLACAIATVCKTLTGFVMGVREARGDIDSVCRELQSIQLIVELLGEDTKSPAQVVPPPLSIQIRGIVANCEKVVQDVETCINSHDGDNIRKKMRWAARGKHHMTSLRSTLEAHKMSLDLALSMVELTAIRGIQETTNSIKNGTGAILIASSEIKDDTKALLEQSAEMREDIKRILEAINAVRMNPILGPGSERDHTRCHHFSHVPGLYYDSGVDSPPQRDFALKEYVNGLMDYANLAFGKEIASYQQLEEQRASRWSRLLSRHSPFGAEEDMGIGTNPFRSGSGYFSTPRSRSRHRAVVHDSDSRARRSDVSPHNTPPRGDDRARRSSLDSSVKKVTIELPAKKHQTSTRVIVSGRSSEEDEAWNQPPPMSSREQLARTRRFEPRRSSYYEPMGTITIGADTSNAVGARPSAYTSRPRIQASASRISSNMYADLSLR</sequence>
<proteinExistence type="predicted"/>
<reference evidence="2" key="1">
    <citation type="journal article" date="2023" name="Mol. Phylogenet. Evol.">
        <title>Genome-scale phylogeny and comparative genomics of the fungal order Sordariales.</title>
        <authorList>
            <person name="Hensen N."/>
            <person name="Bonometti L."/>
            <person name="Westerberg I."/>
            <person name="Brannstrom I.O."/>
            <person name="Guillou S."/>
            <person name="Cros-Aarteil S."/>
            <person name="Calhoun S."/>
            <person name="Haridas S."/>
            <person name="Kuo A."/>
            <person name="Mondo S."/>
            <person name="Pangilinan J."/>
            <person name="Riley R."/>
            <person name="LaButti K."/>
            <person name="Andreopoulos B."/>
            <person name="Lipzen A."/>
            <person name="Chen C."/>
            <person name="Yan M."/>
            <person name="Daum C."/>
            <person name="Ng V."/>
            <person name="Clum A."/>
            <person name="Steindorff A."/>
            <person name="Ohm R.A."/>
            <person name="Martin F."/>
            <person name="Silar P."/>
            <person name="Natvig D.O."/>
            <person name="Lalanne C."/>
            <person name="Gautier V."/>
            <person name="Ament-Velasquez S.L."/>
            <person name="Kruys A."/>
            <person name="Hutchinson M.I."/>
            <person name="Powell A.J."/>
            <person name="Barry K."/>
            <person name="Miller A.N."/>
            <person name="Grigoriev I.V."/>
            <person name="Debuchy R."/>
            <person name="Gladieux P."/>
            <person name="Hiltunen Thoren M."/>
            <person name="Johannesson H."/>
        </authorList>
    </citation>
    <scope>NUCLEOTIDE SEQUENCE</scope>
    <source>
        <strain evidence="2">CBS 118394</strain>
    </source>
</reference>
<feature type="compositionally biased region" description="Basic and acidic residues" evidence="1">
    <location>
        <begin position="309"/>
        <end position="322"/>
    </location>
</feature>